<evidence type="ECO:0000313" key="3">
    <source>
        <dbReference type="Proteomes" id="UP000317646"/>
    </source>
</evidence>
<accession>A0A502GLE9</accession>
<protein>
    <submittedName>
        <fullName evidence="2">GAF domain-containing protein</fullName>
    </submittedName>
</protein>
<evidence type="ECO:0000313" key="2">
    <source>
        <dbReference type="EMBL" id="TPG62342.1"/>
    </source>
</evidence>
<dbReference type="SUPFAM" id="SSF55781">
    <property type="entry name" value="GAF domain-like"/>
    <property type="match status" value="1"/>
</dbReference>
<dbReference type="PANTHER" id="PTHR43102">
    <property type="entry name" value="SLR1143 PROTEIN"/>
    <property type="match status" value="1"/>
</dbReference>
<name>A0A502GLE9_9BACT</name>
<dbReference type="InterPro" id="IPR003018">
    <property type="entry name" value="GAF"/>
</dbReference>
<dbReference type="InterPro" id="IPR029016">
    <property type="entry name" value="GAF-like_dom_sf"/>
</dbReference>
<dbReference type="AlphaFoldDB" id="A0A502GLE9"/>
<reference evidence="2 3" key="1">
    <citation type="journal article" date="2019" name="Environ. Microbiol.">
        <title>Species interactions and distinct microbial communities in high Arctic permafrost affected cryosols are associated with the CH4 and CO2 gas fluxes.</title>
        <authorList>
            <person name="Altshuler I."/>
            <person name="Hamel J."/>
            <person name="Turney S."/>
            <person name="Magnuson E."/>
            <person name="Levesque R."/>
            <person name="Greer C."/>
            <person name="Whyte L.G."/>
        </authorList>
    </citation>
    <scope>NUCLEOTIDE SEQUENCE [LARGE SCALE GENOMIC DNA]</scope>
    <source>
        <strain evidence="2 3">S9.2P</strain>
    </source>
</reference>
<keyword evidence="3" id="KW-1185">Reference proteome</keyword>
<proteinExistence type="predicted"/>
<organism evidence="2 3">
    <name type="scientific">Hymenobacter nivis</name>
    <dbReference type="NCBI Taxonomy" id="1850093"/>
    <lineage>
        <taxon>Bacteria</taxon>
        <taxon>Pseudomonadati</taxon>
        <taxon>Bacteroidota</taxon>
        <taxon>Cytophagia</taxon>
        <taxon>Cytophagales</taxon>
        <taxon>Hymenobacteraceae</taxon>
        <taxon>Hymenobacter</taxon>
    </lineage>
</organism>
<dbReference type="Gene3D" id="3.30.450.40">
    <property type="match status" value="1"/>
</dbReference>
<dbReference type="Proteomes" id="UP000317646">
    <property type="component" value="Unassembled WGS sequence"/>
</dbReference>
<dbReference type="EMBL" id="RCYZ01000009">
    <property type="protein sequence ID" value="TPG62342.1"/>
    <property type="molecule type" value="Genomic_DNA"/>
</dbReference>
<evidence type="ECO:0000259" key="1">
    <source>
        <dbReference type="Pfam" id="PF13185"/>
    </source>
</evidence>
<dbReference type="PANTHER" id="PTHR43102:SF2">
    <property type="entry name" value="GAF DOMAIN-CONTAINING PROTEIN"/>
    <property type="match status" value="1"/>
</dbReference>
<sequence>MDITPLAPLPVDEALRLQALRPYQLLNTMRDETFSELVRLAAKLFNVPIGIVAFVDEEEVSMGLNYGLPPDMDRVDRGETLCSVAMLSEETTVFENLHDHPCDLISPFLVKRLNLGFYAGHTLRTEAGYPIGVLCVIGHEARTFSETESELLARLATVVMGLLDLRLHLLQQPTWNQQLWEAIYARIESSVTRLETLGALAAWEAEDGPTAQAYQASAREESLRVMAVLTEQIQALRA</sequence>
<feature type="domain" description="GAF" evidence="1">
    <location>
        <begin position="31"/>
        <end position="159"/>
    </location>
</feature>
<dbReference type="Pfam" id="PF13185">
    <property type="entry name" value="GAF_2"/>
    <property type="match status" value="1"/>
</dbReference>
<gene>
    <name evidence="2" type="ORF">EAH73_19280</name>
</gene>
<comment type="caution">
    <text evidence="2">The sequence shown here is derived from an EMBL/GenBank/DDBJ whole genome shotgun (WGS) entry which is preliminary data.</text>
</comment>